<name>A0A517M4N6_9BACT</name>
<dbReference type="Proteomes" id="UP000319557">
    <property type="component" value="Chromosome"/>
</dbReference>
<evidence type="ECO:0000313" key="4">
    <source>
        <dbReference type="Proteomes" id="UP000319557"/>
    </source>
</evidence>
<keyword evidence="3" id="KW-0378">Hydrolase</keyword>
<dbReference type="Pfam" id="PF13088">
    <property type="entry name" value="BNR_2"/>
    <property type="match status" value="1"/>
</dbReference>
<dbReference type="SUPFAM" id="SSF50939">
    <property type="entry name" value="Sialidases"/>
    <property type="match status" value="1"/>
</dbReference>
<dbReference type="KEGG" id="ruv:EC9_40340"/>
<dbReference type="AlphaFoldDB" id="A0A517M4N6"/>
<feature type="signal peptide" evidence="1">
    <location>
        <begin position="1"/>
        <end position="24"/>
    </location>
</feature>
<reference evidence="3 4" key="1">
    <citation type="submission" date="2019-02" db="EMBL/GenBank/DDBJ databases">
        <title>Deep-cultivation of Planctomycetes and their phenomic and genomic characterization uncovers novel biology.</title>
        <authorList>
            <person name="Wiegand S."/>
            <person name="Jogler M."/>
            <person name="Boedeker C."/>
            <person name="Pinto D."/>
            <person name="Vollmers J."/>
            <person name="Rivas-Marin E."/>
            <person name="Kohn T."/>
            <person name="Peeters S.H."/>
            <person name="Heuer A."/>
            <person name="Rast P."/>
            <person name="Oberbeckmann S."/>
            <person name="Bunk B."/>
            <person name="Jeske O."/>
            <person name="Meyerdierks A."/>
            <person name="Storesund J.E."/>
            <person name="Kallscheuer N."/>
            <person name="Luecker S."/>
            <person name="Lage O.M."/>
            <person name="Pohl T."/>
            <person name="Merkel B.J."/>
            <person name="Hornburger P."/>
            <person name="Mueller R.-W."/>
            <person name="Bruemmer F."/>
            <person name="Labrenz M."/>
            <person name="Spormann A.M."/>
            <person name="Op den Camp H."/>
            <person name="Overmann J."/>
            <person name="Amann R."/>
            <person name="Jetten M.S.M."/>
            <person name="Mascher T."/>
            <person name="Medema M.H."/>
            <person name="Devos D.P."/>
            <person name="Kaster A.-K."/>
            <person name="Ovreas L."/>
            <person name="Rohde M."/>
            <person name="Galperin M.Y."/>
            <person name="Jogler C."/>
        </authorList>
    </citation>
    <scope>NUCLEOTIDE SEQUENCE [LARGE SCALE GENOMIC DNA]</scope>
    <source>
        <strain evidence="3 4">EC9</strain>
    </source>
</reference>
<organism evidence="3 4">
    <name type="scientific">Rosistilla ulvae</name>
    <dbReference type="NCBI Taxonomy" id="1930277"/>
    <lineage>
        <taxon>Bacteria</taxon>
        <taxon>Pseudomonadati</taxon>
        <taxon>Planctomycetota</taxon>
        <taxon>Planctomycetia</taxon>
        <taxon>Pirellulales</taxon>
        <taxon>Pirellulaceae</taxon>
        <taxon>Rosistilla</taxon>
    </lineage>
</organism>
<dbReference type="Gene3D" id="2.120.10.10">
    <property type="match status" value="1"/>
</dbReference>
<protein>
    <submittedName>
        <fullName evidence="3">Sialidase</fullName>
        <ecNumber evidence="3">3.2.1.18</ecNumber>
    </submittedName>
</protein>
<evidence type="ECO:0000313" key="3">
    <source>
        <dbReference type="EMBL" id="QDS89833.1"/>
    </source>
</evidence>
<dbReference type="EMBL" id="CP036261">
    <property type="protein sequence ID" value="QDS89833.1"/>
    <property type="molecule type" value="Genomic_DNA"/>
</dbReference>
<proteinExistence type="predicted"/>
<dbReference type="RefSeq" id="WP_145347779.1">
    <property type="nucleotide sequence ID" value="NZ_CP036261.1"/>
</dbReference>
<dbReference type="OrthoDB" id="7294637at2"/>
<gene>
    <name evidence="3" type="primary">nedA_4</name>
    <name evidence="3" type="ORF">EC9_40340</name>
</gene>
<evidence type="ECO:0000256" key="1">
    <source>
        <dbReference type="SAM" id="SignalP"/>
    </source>
</evidence>
<keyword evidence="4" id="KW-1185">Reference proteome</keyword>
<dbReference type="GO" id="GO:0004308">
    <property type="term" value="F:exo-alpha-sialidase activity"/>
    <property type="evidence" value="ECO:0007669"/>
    <property type="project" value="UniProtKB-EC"/>
</dbReference>
<sequence precursor="true">MNQRTNVAFATLLVIAASISSVGAAEAIEDIHIVPKAEKLRGYRGINGDLMQRKDGSLLFCYTEPGEGGGIVSKTSTDQGSTWSEPKVIVAQPPSSGPGRYNHPSLLQLDNGDLLISYNYTTHPAKPYYAMTLYRRSADQGETWSEQLPMTPHAGYTLVHNDKLLSLKDGRVIAVAVTKKYMPSSHDHNGYVGLTFYSDDQGYSWHPSENEVDLYDSKKIEVQEPDAVELKDGRLLMFARTYSGHPVKAYSEDRGETWSKGELIRELKMPYAGLPTVRRIPSTGDLLFIWISGKSKSESGLPLRSVLSTAISQDEGETFVHQRNLVDDPTNDLGYQCVEFLEDGTALIVYHSNDGLHMSRLNVDWFYGK</sequence>
<dbReference type="CDD" id="cd15482">
    <property type="entry name" value="Sialidase_non-viral"/>
    <property type="match status" value="1"/>
</dbReference>
<dbReference type="InterPro" id="IPR011040">
    <property type="entry name" value="Sialidase"/>
</dbReference>
<dbReference type="PANTHER" id="PTHR43752">
    <property type="entry name" value="BNR/ASP-BOX REPEAT FAMILY PROTEIN"/>
    <property type="match status" value="1"/>
</dbReference>
<accession>A0A517M4N6</accession>
<dbReference type="EC" id="3.2.1.18" evidence="3"/>
<keyword evidence="3" id="KW-0326">Glycosidase</keyword>
<dbReference type="PANTHER" id="PTHR43752:SF2">
    <property type="entry name" value="BNR_ASP-BOX REPEAT FAMILY PROTEIN"/>
    <property type="match status" value="1"/>
</dbReference>
<keyword evidence="1" id="KW-0732">Signal</keyword>
<feature type="chain" id="PRO_5021768071" evidence="1">
    <location>
        <begin position="25"/>
        <end position="369"/>
    </location>
</feature>
<feature type="domain" description="Sialidase" evidence="2">
    <location>
        <begin position="71"/>
        <end position="336"/>
    </location>
</feature>
<dbReference type="InterPro" id="IPR036278">
    <property type="entry name" value="Sialidase_sf"/>
</dbReference>
<evidence type="ECO:0000259" key="2">
    <source>
        <dbReference type="Pfam" id="PF13088"/>
    </source>
</evidence>